<dbReference type="SUPFAM" id="SSF53448">
    <property type="entry name" value="Nucleotide-diphospho-sugar transferases"/>
    <property type="match status" value="1"/>
</dbReference>
<sequence>MIPCYRYGSVLPTAVRSVLDQPGVDVRVLVIDDASGDGSAEVARDLAEADSRVEVLEHRENKGHIATYNEGLLDWAKADYSVLLSADDALTPGALRRATALLDAHPEVGFAYGRPLHWDGSMPLPYARTQGNGWTIYDGTSWLRRRFAVADGCITSPEVVVRTQLQQSVGGYDPELRHTGDIEMWMRMALHADVGYLRGVDQAYYRVHGNNMSAAYYASGVADLRQRLAAYTALLRRADKLLPEQGEWDRKVRRVLARDALRRAGRAYDKGQVDEHPVDELVEFAREATGDLTSLPEWHTLKFRQWLGQRRASALRPLVLTAAARRVRRELRVKRWERSGV</sequence>
<evidence type="ECO:0000313" key="3">
    <source>
        <dbReference type="Proteomes" id="UP000295444"/>
    </source>
</evidence>
<dbReference type="InterPro" id="IPR001173">
    <property type="entry name" value="Glyco_trans_2-like"/>
</dbReference>
<dbReference type="Pfam" id="PF00535">
    <property type="entry name" value="Glycos_transf_2"/>
    <property type="match status" value="1"/>
</dbReference>
<comment type="caution">
    <text evidence="2">The sequence shown here is derived from an EMBL/GenBank/DDBJ whole genome shotgun (WGS) entry which is preliminary data.</text>
</comment>
<dbReference type="OrthoDB" id="4529776at2"/>
<dbReference type="GO" id="GO:0016740">
    <property type="term" value="F:transferase activity"/>
    <property type="evidence" value="ECO:0007669"/>
    <property type="project" value="UniProtKB-KW"/>
</dbReference>
<reference evidence="2 3" key="1">
    <citation type="submission" date="2019-03" db="EMBL/GenBank/DDBJ databases">
        <title>Genomic Encyclopedia of Type Strains, Phase IV (KMG-IV): sequencing the most valuable type-strain genomes for metagenomic binning, comparative biology and taxonomic classification.</title>
        <authorList>
            <person name="Goeker M."/>
        </authorList>
    </citation>
    <scope>NUCLEOTIDE SEQUENCE [LARGE SCALE GENOMIC DNA]</scope>
    <source>
        <strain evidence="2 3">DSM 45361</strain>
    </source>
</reference>
<dbReference type="PANTHER" id="PTHR43685">
    <property type="entry name" value="GLYCOSYLTRANSFERASE"/>
    <property type="match status" value="1"/>
</dbReference>
<name>A0A4R6SND0_LABRH</name>
<dbReference type="Proteomes" id="UP000295444">
    <property type="component" value="Unassembled WGS sequence"/>
</dbReference>
<evidence type="ECO:0000313" key="2">
    <source>
        <dbReference type="EMBL" id="TDQ05514.1"/>
    </source>
</evidence>
<dbReference type="EMBL" id="SNXZ01000001">
    <property type="protein sequence ID" value="TDQ05514.1"/>
    <property type="molecule type" value="Genomic_DNA"/>
</dbReference>
<dbReference type="AlphaFoldDB" id="A0A4R6SND0"/>
<evidence type="ECO:0000259" key="1">
    <source>
        <dbReference type="Pfam" id="PF00535"/>
    </source>
</evidence>
<dbReference type="InterPro" id="IPR029044">
    <property type="entry name" value="Nucleotide-diphossugar_trans"/>
</dbReference>
<keyword evidence="2" id="KW-0808">Transferase</keyword>
<feature type="domain" description="Glycosyltransferase 2-like" evidence="1">
    <location>
        <begin position="2"/>
        <end position="121"/>
    </location>
</feature>
<dbReference type="PANTHER" id="PTHR43685:SF2">
    <property type="entry name" value="GLYCOSYLTRANSFERASE 2-LIKE DOMAIN-CONTAINING PROTEIN"/>
    <property type="match status" value="1"/>
</dbReference>
<protein>
    <submittedName>
        <fullName evidence="2">Glycosyl transferase family 2</fullName>
    </submittedName>
</protein>
<gene>
    <name evidence="2" type="ORF">EV186_1011488</name>
</gene>
<organism evidence="2 3">
    <name type="scientific">Labedaea rhizosphaerae</name>
    <dbReference type="NCBI Taxonomy" id="598644"/>
    <lineage>
        <taxon>Bacteria</taxon>
        <taxon>Bacillati</taxon>
        <taxon>Actinomycetota</taxon>
        <taxon>Actinomycetes</taxon>
        <taxon>Pseudonocardiales</taxon>
        <taxon>Pseudonocardiaceae</taxon>
        <taxon>Labedaea</taxon>
    </lineage>
</organism>
<proteinExistence type="predicted"/>
<dbReference type="InterPro" id="IPR050834">
    <property type="entry name" value="Glycosyltransf_2"/>
</dbReference>
<accession>A0A4R6SND0</accession>
<dbReference type="Gene3D" id="3.90.550.10">
    <property type="entry name" value="Spore Coat Polysaccharide Biosynthesis Protein SpsA, Chain A"/>
    <property type="match status" value="1"/>
</dbReference>
<keyword evidence="3" id="KW-1185">Reference proteome</keyword>